<dbReference type="EMBL" id="JAZDUF010000003">
    <property type="protein sequence ID" value="MEE3851199.1"/>
    <property type="molecule type" value="Genomic_DNA"/>
</dbReference>
<feature type="domain" description="Methyltransferase type 11" evidence="1">
    <location>
        <begin position="18"/>
        <end position="120"/>
    </location>
</feature>
<accession>A0ABU7MDL8</accession>
<dbReference type="GO" id="GO:0032259">
    <property type="term" value="P:methylation"/>
    <property type="evidence" value="ECO:0007669"/>
    <property type="project" value="UniProtKB-KW"/>
</dbReference>
<sequence>MLTVDFDRLGVGSQTKAIDIGAGQGRHSFEMFRRGADVIAFDQSESDMADVAEMFDAMMAEGHVPGDAKARAEVGDALRLPYADNSFDVVLMSEILEHIPTDEGAIAEMVRILKPGGVAAVTVPRYWPEKVCWALSDAYHEVEGGHVRIYKASELADKLTRAGLEVTGTDHAHALHAPYWWIKCAVGVENDGNPLVKAYHKLLVWDMMSKPWLTRVGEQALNPVIGKSVALYLRKPESSGGADAGSR</sequence>
<dbReference type="InterPro" id="IPR029063">
    <property type="entry name" value="SAM-dependent_MTases_sf"/>
</dbReference>
<dbReference type="Proteomes" id="UP001347146">
    <property type="component" value="Unassembled WGS sequence"/>
</dbReference>
<evidence type="ECO:0000313" key="3">
    <source>
        <dbReference type="Proteomes" id="UP001347146"/>
    </source>
</evidence>
<dbReference type="CDD" id="cd02440">
    <property type="entry name" value="AdoMet_MTases"/>
    <property type="match status" value="1"/>
</dbReference>
<dbReference type="SUPFAM" id="SSF53335">
    <property type="entry name" value="S-adenosyl-L-methionine-dependent methyltransferases"/>
    <property type="match status" value="1"/>
</dbReference>
<name>A0ABU7MDL8_9ACTN</name>
<reference evidence="2 3" key="1">
    <citation type="submission" date="2024-01" db="EMBL/GenBank/DDBJ databases">
        <title>Draft genome sequence of Gordonia sp. LSe1-13.</title>
        <authorList>
            <person name="Suphannarot A."/>
            <person name="Mingma R."/>
        </authorList>
    </citation>
    <scope>NUCLEOTIDE SEQUENCE [LARGE SCALE GENOMIC DNA]</scope>
    <source>
        <strain evidence="2 3">LSe1-13</strain>
    </source>
</reference>
<evidence type="ECO:0000259" key="1">
    <source>
        <dbReference type="Pfam" id="PF08241"/>
    </source>
</evidence>
<comment type="caution">
    <text evidence="2">The sequence shown here is derived from an EMBL/GenBank/DDBJ whole genome shotgun (WGS) entry which is preliminary data.</text>
</comment>
<dbReference type="InterPro" id="IPR013216">
    <property type="entry name" value="Methyltransf_11"/>
</dbReference>
<dbReference type="PANTHER" id="PTHR43591">
    <property type="entry name" value="METHYLTRANSFERASE"/>
    <property type="match status" value="1"/>
</dbReference>
<protein>
    <submittedName>
        <fullName evidence="2">Class I SAM-dependent methyltransferase</fullName>
    </submittedName>
</protein>
<keyword evidence="3" id="KW-1185">Reference proteome</keyword>
<dbReference type="GO" id="GO:0008168">
    <property type="term" value="F:methyltransferase activity"/>
    <property type="evidence" value="ECO:0007669"/>
    <property type="project" value="UniProtKB-KW"/>
</dbReference>
<organism evidence="2 3">
    <name type="scientific">Gordonia sesuvii</name>
    <dbReference type="NCBI Taxonomy" id="3116777"/>
    <lineage>
        <taxon>Bacteria</taxon>
        <taxon>Bacillati</taxon>
        <taxon>Actinomycetota</taxon>
        <taxon>Actinomycetes</taxon>
        <taxon>Mycobacteriales</taxon>
        <taxon>Gordoniaceae</taxon>
        <taxon>Gordonia</taxon>
    </lineage>
</organism>
<dbReference type="Gene3D" id="3.40.50.150">
    <property type="entry name" value="Vaccinia Virus protein VP39"/>
    <property type="match status" value="1"/>
</dbReference>
<proteinExistence type="predicted"/>
<dbReference type="Pfam" id="PF08241">
    <property type="entry name" value="Methyltransf_11"/>
    <property type="match status" value="1"/>
</dbReference>
<dbReference type="RefSeq" id="WP_330432882.1">
    <property type="nucleotide sequence ID" value="NZ_JAZDUF010000003.1"/>
</dbReference>
<keyword evidence="2" id="KW-0808">Transferase</keyword>
<keyword evidence="2" id="KW-0489">Methyltransferase</keyword>
<evidence type="ECO:0000313" key="2">
    <source>
        <dbReference type="EMBL" id="MEE3851199.1"/>
    </source>
</evidence>
<gene>
    <name evidence="2" type="ORF">VZC37_12695</name>
</gene>